<dbReference type="GO" id="GO:0005737">
    <property type="term" value="C:cytoplasm"/>
    <property type="evidence" value="ECO:0007669"/>
    <property type="project" value="UniProtKB-SubCell"/>
</dbReference>
<keyword evidence="3" id="KW-0963">Cytoplasm</keyword>
<organism evidence="15 16">
    <name type="scientific">Denticeps clupeoides</name>
    <name type="common">denticle herring</name>
    <dbReference type="NCBI Taxonomy" id="299321"/>
    <lineage>
        <taxon>Eukaryota</taxon>
        <taxon>Metazoa</taxon>
        <taxon>Chordata</taxon>
        <taxon>Craniata</taxon>
        <taxon>Vertebrata</taxon>
        <taxon>Euteleostomi</taxon>
        <taxon>Actinopterygii</taxon>
        <taxon>Neopterygii</taxon>
        <taxon>Teleostei</taxon>
        <taxon>Clupei</taxon>
        <taxon>Clupeiformes</taxon>
        <taxon>Denticipitoidei</taxon>
        <taxon>Denticipitidae</taxon>
        <taxon>Denticeps</taxon>
    </lineage>
</organism>
<dbReference type="InterPro" id="IPR002110">
    <property type="entry name" value="Ankyrin_rpt"/>
</dbReference>
<keyword evidence="7" id="KW-0539">Nucleus</keyword>
<dbReference type="RefSeq" id="XP_028830394.1">
    <property type="nucleotide sequence ID" value="XM_028974561.1"/>
</dbReference>
<reference evidence="15 16" key="1">
    <citation type="submission" date="2020-06" db="EMBL/GenBank/DDBJ databases">
        <authorList>
            <consortium name="Wellcome Sanger Institute Data Sharing"/>
        </authorList>
    </citation>
    <scope>NUCLEOTIDE SEQUENCE [LARGE SCALE GENOMIC DNA]</scope>
</reference>
<dbReference type="SMART" id="SM00248">
    <property type="entry name" value="ANK"/>
    <property type="match status" value="4"/>
</dbReference>
<evidence type="ECO:0000256" key="6">
    <source>
        <dbReference type="ARBA" id="ARBA00023043"/>
    </source>
</evidence>
<keyword evidence="6 14" id="KW-0040">ANK repeat</keyword>
<evidence type="ECO:0000256" key="12">
    <source>
        <dbReference type="ARBA" id="ARBA00070050"/>
    </source>
</evidence>
<keyword evidence="8" id="KW-0131">Cell cycle</keyword>
<protein>
    <recommendedName>
        <fullName evidence="12">Cyclin-dependent kinase 4 inhibitor D</fullName>
    </recommendedName>
    <alternativeName>
        <fullName evidence="13">p19-INK4d</fullName>
    </alternativeName>
</protein>
<evidence type="ECO:0000256" key="11">
    <source>
        <dbReference type="ARBA" id="ARBA00065666"/>
    </source>
</evidence>
<feature type="repeat" description="ANK" evidence="14">
    <location>
        <begin position="73"/>
        <end position="105"/>
    </location>
</feature>
<sequence>MVVSENDAGRSLTAAAARGNTAEVRRMLEERRVHPDTANEFGRTALQVMMMGNTSVASLLLEHGANPNAQDRFGVTPVHDAARTGFLNTLRALVDHGASVNSPDSWGALPLHLAIREGHKDVVEYLVPCSNLGHHNSSGQTALDLARACCMPDVVEMLERQLESSPALQS</sequence>
<dbReference type="FunFam" id="1.25.40.20:FF:000169">
    <property type="entry name" value="Cyclin-dependent kinase 4 inhibitor D"/>
    <property type="match status" value="1"/>
</dbReference>
<dbReference type="PANTHER" id="PTHR24201">
    <property type="entry name" value="ANK_REP_REGION DOMAIN-CONTAINING PROTEIN"/>
    <property type="match status" value="1"/>
</dbReference>
<dbReference type="RefSeq" id="XP_028830395.1">
    <property type="nucleotide sequence ID" value="XM_028974562.1"/>
</dbReference>
<evidence type="ECO:0000256" key="8">
    <source>
        <dbReference type="ARBA" id="ARBA00023306"/>
    </source>
</evidence>
<dbReference type="Gene3D" id="1.25.40.20">
    <property type="entry name" value="Ankyrin repeat-containing domain"/>
    <property type="match status" value="1"/>
</dbReference>
<dbReference type="Proteomes" id="UP000694580">
    <property type="component" value="Chromosome 3"/>
</dbReference>
<accession>A0AAY3ZUR7</accession>
<dbReference type="GeneTree" id="ENSGT00940000159801"/>
<evidence type="ECO:0000256" key="9">
    <source>
        <dbReference type="ARBA" id="ARBA00038438"/>
    </source>
</evidence>
<reference evidence="15" key="3">
    <citation type="submission" date="2025-09" db="UniProtKB">
        <authorList>
            <consortium name="Ensembl"/>
        </authorList>
    </citation>
    <scope>IDENTIFICATION</scope>
</reference>
<evidence type="ECO:0000313" key="15">
    <source>
        <dbReference type="Ensembl" id="ENSDCDP00010000798.1"/>
    </source>
</evidence>
<evidence type="ECO:0000313" key="16">
    <source>
        <dbReference type="Proteomes" id="UP000694580"/>
    </source>
</evidence>
<dbReference type="PANTHER" id="PTHR24201:SF7">
    <property type="entry name" value="CYCLIN-DEPENDENT KINASE 4 INHIBITOR D"/>
    <property type="match status" value="1"/>
</dbReference>
<dbReference type="AlphaFoldDB" id="A0AAY3ZUR7"/>
<evidence type="ECO:0000256" key="4">
    <source>
        <dbReference type="ARBA" id="ARBA00022737"/>
    </source>
</evidence>
<dbReference type="Ensembl" id="ENSDCDT00010000830.1">
    <property type="protein sequence ID" value="ENSDCDP00010000798.1"/>
    <property type="gene ID" value="ENSDCDG00010000451.1"/>
</dbReference>
<name>A0AAY3ZUR7_9TELE</name>
<keyword evidence="16" id="KW-1185">Reference proteome</keyword>
<evidence type="ECO:0000256" key="1">
    <source>
        <dbReference type="ARBA" id="ARBA00004123"/>
    </source>
</evidence>
<dbReference type="InterPro" id="IPR036770">
    <property type="entry name" value="Ankyrin_rpt-contain_sf"/>
</dbReference>
<reference evidence="15" key="2">
    <citation type="submission" date="2025-08" db="UniProtKB">
        <authorList>
            <consortium name="Ensembl"/>
        </authorList>
    </citation>
    <scope>IDENTIFICATION</scope>
</reference>
<dbReference type="InterPro" id="IPR050776">
    <property type="entry name" value="Ank_Repeat/CDKN_Inhibitor"/>
</dbReference>
<gene>
    <name evidence="15" type="primary">CDKN2D</name>
</gene>
<dbReference type="Pfam" id="PF12796">
    <property type="entry name" value="Ank_2"/>
    <property type="match status" value="1"/>
</dbReference>
<evidence type="ECO:0000256" key="13">
    <source>
        <dbReference type="ARBA" id="ARBA00082064"/>
    </source>
</evidence>
<evidence type="ECO:0000256" key="5">
    <source>
        <dbReference type="ARBA" id="ARBA00022990"/>
    </source>
</evidence>
<dbReference type="SUPFAM" id="SSF48403">
    <property type="entry name" value="Ankyrin repeat"/>
    <property type="match status" value="1"/>
</dbReference>
<comment type="similarity">
    <text evidence="9">Belongs to the CDKN2 cyclin-dependent kinase inhibitor family.</text>
</comment>
<comment type="subunit">
    <text evidence="11">Interacts with CDK6.</text>
</comment>
<comment type="subcellular location">
    <subcellularLocation>
        <location evidence="2">Cytoplasm</location>
    </subcellularLocation>
    <subcellularLocation>
        <location evidence="1">Nucleus</location>
    </subcellularLocation>
</comment>
<evidence type="ECO:0000256" key="2">
    <source>
        <dbReference type="ARBA" id="ARBA00004496"/>
    </source>
</evidence>
<evidence type="ECO:0000256" key="7">
    <source>
        <dbReference type="ARBA" id="ARBA00023242"/>
    </source>
</evidence>
<comment type="function">
    <text evidence="10">Interacts strongly with CDK4 and CDK6 and inhibits them.</text>
</comment>
<evidence type="ECO:0000256" key="14">
    <source>
        <dbReference type="PROSITE-ProRule" id="PRU00023"/>
    </source>
</evidence>
<dbReference type="PROSITE" id="PS50088">
    <property type="entry name" value="ANK_REPEAT"/>
    <property type="match status" value="2"/>
</dbReference>
<proteinExistence type="inferred from homology"/>
<dbReference type="GeneID" id="114786942"/>
<feature type="repeat" description="ANK" evidence="14">
    <location>
        <begin position="106"/>
        <end position="127"/>
    </location>
</feature>
<dbReference type="GO" id="GO:1902807">
    <property type="term" value="P:negative regulation of cell cycle G1/S phase transition"/>
    <property type="evidence" value="ECO:0007669"/>
    <property type="project" value="UniProtKB-ARBA"/>
</dbReference>
<dbReference type="GO" id="GO:0005634">
    <property type="term" value="C:nucleus"/>
    <property type="evidence" value="ECO:0007669"/>
    <property type="project" value="UniProtKB-SubCell"/>
</dbReference>
<dbReference type="Pfam" id="PF00023">
    <property type="entry name" value="Ank"/>
    <property type="match status" value="1"/>
</dbReference>
<evidence type="ECO:0000256" key="10">
    <source>
        <dbReference type="ARBA" id="ARBA00056064"/>
    </source>
</evidence>
<dbReference type="GO" id="GO:0019899">
    <property type="term" value="F:enzyme binding"/>
    <property type="evidence" value="ECO:0007669"/>
    <property type="project" value="UniProtKB-ARBA"/>
</dbReference>
<dbReference type="PROSITE" id="PS50297">
    <property type="entry name" value="ANK_REP_REGION"/>
    <property type="match status" value="2"/>
</dbReference>
<keyword evidence="4" id="KW-0677">Repeat</keyword>
<keyword evidence="5" id="KW-0007">Acetylation</keyword>
<evidence type="ECO:0000256" key="3">
    <source>
        <dbReference type="ARBA" id="ARBA00022490"/>
    </source>
</evidence>